<name>A0A166DAB7_9AGAM</name>
<dbReference type="OrthoDB" id="3267821at2759"/>
<gene>
    <name evidence="2" type="ORF">FIBSPDRAFT_896506</name>
</gene>
<keyword evidence="3" id="KW-1185">Reference proteome</keyword>
<dbReference type="Proteomes" id="UP000076532">
    <property type="component" value="Unassembled WGS sequence"/>
</dbReference>
<evidence type="ECO:0000256" key="1">
    <source>
        <dbReference type="SAM" id="MobiDB-lite"/>
    </source>
</evidence>
<organism evidence="2 3">
    <name type="scientific">Athelia psychrophila</name>
    <dbReference type="NCBI Taxonomy" id="1759441"/>
    <lineage>
        <taxon>Eukaryota</taxon>
        <taxon>Fungi</taxon>
        <taxon>Dikarya</taxon>
        <taxon>Basidiomycota</taxon>
        <taxon>Agaricomycotina</taxon>
        <taxon>Agaricomycetes</taxon>
        <taxon>Agaricomycetidae</taxon>
        <taxon>Atheliales</taxon>
        <taxon>Atheliaceae</taxon>
        <taxon>Athelia</taxon>
    </lineage>
</organism>
<evidence type="ECO:0000313" key="2">
    <source>
        <dbReference type="EMBL" id="KZP14490.1"/>
    </source>
</evidence>
<dbReference type="AlphaFoldDB" id="A0A166DAB7"/>
<protein>
    <submittedName>
        <fullName evidence="2">Uncharacterized protein</fullName>
    </submittedName>
</protein>
<feature type="region of interest" description="Disordered" evidence="1">
    <location>
        <begin position="1"/>
        <end position="42"/>
    </location>
</feature>
<evidence type="ECO:0000313" key="3">
    <source>
        <dbReference type="Proteomes" id="UP000076532"/>
    </source>
</evidence>
<reference evidence="2 3" key="1">
    <citation type="journal article" date="2016" name="Mol. Biol. Evol.">
        <title>Comparative Genomics of Early-Diverging Mushroom-Forming Fungi Provides Insights into the Origins of Lignocellulose Decay Capabilities.</title>
        <authorList>
            <person name="Nagy L.G."/>
            <person name="Riley R."/>
            <person name="Tritt A."/>
            <person name="Adam C."/>
            <person name="Daum C."/>
            <person name="Floudas D."/>
            <person name="Sun H."/>
            <person name="Yadav J.S."/>
            <person name="Pangilinan J."/>
            <person name="Larsson K.H."/>
            <person name="Matsuura K."/>
            <person name="Barry K."/>
            <person name="Labutti K."/>
            <person name="Kuo R."/>
            <person name="Ohm R.A."/>
            <person name="Bhattacharya S.S."/>
            <person name="Shirouzu T."/>
            <person name="Yoshinaga Y."/>
            <person name="Martin F.M."/>
            <person name="Grigoriev I.V."/>
            <person name="Hibbett D.S."/>
        </authorList>
    </citation>
    <scope>NUCLEOTIDE SEQUENCE [LARGE SCALE GENOMIC DNA]</scope>
    <source>
        <strain evidence="2 3">CBS 109695</strain>
    </source>
</reference>
<accession>A0A166DAB7</accession>
<proteinExistence type="predicted"/>
<dbReference type="EMBL" id="KV417616">
    <property type="protein sequence ID" value="KZP14490.1"/>
    <property type="molecule type" value="Genomic_DNA"/>
</dbReference>
<sequence>MDTDEEYVGRSPSPPQIPAASEAQLDFSDTEHSSRSLSPSHLDGLAVQGLDLSDSARSTPGLIGHSRKRRANDMTQFAEHSARNVKLKPHGRAALLDFTKLDSPEQRVFMAAHLLKFQEKQDELHPPEVPFILSETMKNFIDKTSFYMVISPSLPAYTGTAKNCAFELAMTKIENKWPDTKSDSKQRTAVVHRLQGKLTDWRYTMKAGITSSLGKEDPSSTDKRVDAVDIVKLGQNIIDAHPLHALDLLVSLEFCGRLAFLRHVYLKSSTGKSAKFWKTVDGELAKIRTVNNDNKTKIHR</sequence>